<name>A0A3B0Z426_9ZZZZ</name>
<dbReference type="InterPro" id="IPR005119">
    <property type="entry name" value="LysR_subst-bd"/>
</dbReference>
<protein>
    <submittedName>
        <fullName evidence="2">RuBisCO operon transcriptional regulator CbbR</fullName>
    </submittedName>
</protein>
<evidence type="ECO:0000259" key="1">
    <source>
        <dbReference type="Pfam" id="PF03466"/>
    </source>
</evidence>
<dbReference type="AlphaFoldDB" id="A0A3B0Z426"/>
<dbReference type="EMBL" id="UOFK01000307">
    <property type="protein sequence ID" value="VAW82292.1"/>
    <property type="molecule type" value="Genomic_DNA"/>
</dbReference>
<proteinExistence type="predicted"/>
<evidence type="ECO:0000313" key="2">
    <source>
        <dbReference type="EMBL" id="VAW82292.1"/>
    </source>
</evidence>
<organism evidence="2">
    <name type="scientific">hydrothermal vent metagenome</name>
    <dbReference type="NCBI Taxonomy" id="652676"/>
    <lineage>
        <taxon>unclassified sequences</taxon>
        <taxon>metagenomes</taxon>
        <taxon>ecological metagenomes</taxon>
    </lineage>
</organism>
<accession>A0A3B0Z426</accession>
<reference evidence="2" key="1">
    <citation type="submission" date="2018-06" db="EMBL/GenBank/DDBJ databases">
        <authorList>
            <person name="Zhirakovskaya E."/>
        </authorList>
    </citation>
    <scope>NUCLEOTIDE SEQUENCE</scope>
</reference>
<dbReference type="Pfam" id="PF03466">
    <property type="entry name" value="LysR_substrate"/>
    <property type="match status" value="1"/>
</dbReference>
<dbReference type="SUPFAM" id="SSF53850">
    <property type="entry name" value="Periplasmic binding protein-like II"/>
    <property type="match status" value="1"/>
</dbReference>
<sequence length="81" mass="9125">SSEAIKQAVMAGLGISVLSRHNLRLELAGNHIAILDVEGFPLFYRWYAVHLKNKKLSLVSRTFLDFLLQQGKDMLQNVNAD</sequence>
<feature type="non-terminal residue" evidence="2">
    <location>
        <position position="1"/>
    </location>
</feature>
<feature type="domain" description="LysR substrate-binding" evidence="1">
    <location>
        <begin position="1"/>
        <end position="70"/>
    </location>
</feature>
<gene>
    <name evidence="2" type="ORF">MNBD_GAMMA13-1326</name>
</gene>
<dbReference type="Gene3D" id="3.40.190.10">
    <property type="entry name" value="Periplasmic binding protein-like II"/>
    <property type="match status" value="2"/>
</dbReference>